<dbReference type="InterPro" id="IPR020598">
    <property type="entry name" value="rRNA_Ade_methylase_Trfase_N"/>
</dbReference>
<feature type="domain" description="Ribosomal RNA adenine methylase transferase N-terminal" evidence="10">
    <location>
        <begin position="38"/>
        <end position="221"/>
    </location>
</feature>
<feature type="binding site" evidence="8 9">
    <location>
        <position position="31"/>
    </location>
    <ligand>
        <name>S-adenosyl-L-methionine</name>
        <dbReference type="ChEBI" id="CHEBI:59789"/>
    </ligand>
</feature>
<evidence type="ECO:0000313" key="13">
    <source>
        <dbReference type="Proteomes" id="UP000327236"/>
    </source>
</evidence>
<evidence type="ECO:0000256" key="9">
    <source>
        <dbReference type="PROSITE-ProRule" id="PRU01026"/>
    </source>
</evidence>
<dbReference type="GO" id="GO:0052910">
    <property type="term" value="F:23S rRNA (adenine(2085)-N(6))-dimethyltransferase activity"/>
    <property type="evidence" value="ECO:0007669"/>
    <property type="project" value="UniProtKB-EC"/>
</dbReference>
<keyword evidence="5 8" id="KW-0949">S-adenosyl-L-methionine</keyword>
<evidence type="ECO:0000313" key="14">
    <source>
        <dbReference type="Proteomes" id="UP001385848"/>
    </source>
</evidence>
<reference evidence="11 13" key="1">
    <citation type="submission" date="2019-09" db="EMBL/GenBank/DDBJ databases">
        <title>Draft genome sequence assemblies of isolates from the urinary tract.</title>
        <authorList>
            <person name="Mores C.R."/>
            <person name="Putonti C."/>
            <person name="Wolfe A.J."/>
        </authorList>
    </citation>
    <scope>NUCLEOTIDE SEQUENCE [LARGE SCALE GENOMIC DNA]</scope>
    <source>
        <strain evidence="11 13">UMB246</strain>
    </source>
</reference>
<dbReference type="RefSeq" id="WP_006588228.1">
    <property type="nucleotide sequence ID" value="NZ_CATOUV010000001.1"/>
</dbReference>
<evidence type="ECO:0000256" key="6">
    <source>
        <dbReference type="ARBA" id="ARBA00022884"/>
    </source>
</evidence>
<dbReference type="InterPro" id="IPR029063">
    <property type="entry name" value="SAM-dependent_MTases_sf"/>
</dbReference>
<dbReference type="Proteomes" id="UP000327236">
    <property type="component" value="Unassembled WGS sequence"/>
</dbReference>
<dbReference type="Gene3D" id="1.10.8.100">
    <property type="entry name" value="Ribosomal RNA adenine dimethylase-like, domain 2"/>
    <property type="match status" value="1"/>
</dbReference>
<dbReference type="InterPro" id="IPR001737">
    <property type="entry name" value="KsgA/Erm"/>
</dbReference>
<evidence type="ECO:0000256" key="4">
    <source>
        <dbReference type="ARBA" id="ARBA00022679"/>
    </source>
</evidence>
<comment type="function">
    <text evidence="8">Specifically dimethylates two adjacent adenosines (A1518 and A1519) in the loop of a conserved hairpin near the 3'-end of 16S rRNA in the 30S particle. May play a critical role in biogenesis of 30S subunits.</text>
</comment>
<accession>A0A5N1IBS2</accession>
<keyword evidence="6 8" id="KW-0694">RNA-binding</keyword>
<dbReference type="GO" id="GO:0003723">
    <property type="term" value="F:RNA binding"/>
    <property type="evidence" value="ECO:0007669"/>
    <property type="project" value="UniProtKB-UniRule"/>
</dbReference>
<proteinExistence type="inferred from homology"/>
<dbReference type="NCBIfam" id="TIGR00755">
    <property type="entry name" value="ksgA"/>
    <property type="match status" value="1"/>
</dbReference>
<dbReference type="PROSITE" id="PS01131">
    <property type="entry name" value="RRNA_A_DIMETH"/>
    <property type="match status" value="1"/>
</dbReference>
<dbReference type="EMBL" id="JBBVUL010000010">
    <property type="protein sequence ID" value="MEL0565427.1"/>
    <property type="molecule type" value="Genomic_DNA"/>
</dbReference>
<evidence type="ECO:0000259" key="10">
    <source>
        <dbReference type="SMART" id="SM00650"/>
    </source>
</evidence>
<dbReference type="SUPFAM" id="SSF53335">
    <property type="entry name" value="S-adenosyl-L-methionine-dependent methyltransferases"/>
    <property type="match status" value="1"/>
</dbReference>
<evidence type="ECO:0000313" key="11">
    <source>
        <dbReference type="EMBL" id="KAA9321471.1"/>
    </source>
</evidence>
<dbReference type="Pfam" id="PF00398">
    <property type="entry name" value="RrnaAD"/>
    <property type="match status" value="1"/>
</dbReference>
<evidence type="ECO:0000256" key="3">
    <source>
        <dbReference type="ARBA" id="ARBA00022603"/>
    </source>
</evidence>
<protein>
    <recommendedName>
        <fullName evidence="8">Ribosomal RNA small subunit methyltransferase A</fullName>
        <ecNumber evidence="8">2.1.1.182</ecNumber>
    </recommendedName>
    <alternativeName>
        <fullName evidence="8">16S rRNA (adenine(1518)-N(6)/adenine(1519)-N(6))-dimethyltransferase</fullName>
    </alternativeName>
    <alternativeName>
        <fullName evidence="8">16S rRNA dimethyladenosine transferase</fullName>
    </alternativeName>
    <alternativeName>
        <fullName evidence="8">16S rRNA dimethylase</fullName>
    </alternativeName>
    <alternativeName>
        <fullName evidence="8">S-adenosylmethionine-6-N', N'-adenosyl(rRNA) dimethyltransferase</fullName>
    </alternativeName>
</protein>
<evidence type="ECO:0000313" key="12">
    <source>
        <dbReference type="EMBL" id="MEL0565427.1"/>
    </source>
</evidence>
<dbReference type="InterPro" id="IPR023165">
    <property type="entry name" value="rRNA_Ade_diMease-like_C"/>
</dbReference>
<organism evidence="11 13">
    <name type="scientific">Lactobacillus jensenii</name>
    <dbReference type="NCBI Taxonomy" id="109790"/>
    <lineage>
        <taxon>Bacteria</taxon>
        <taxon>Bacillati</taxon>
        <taxon>Bacillota</taxon>
        <taxon>Bacilli</taxon>
        <taxon>Lactobacillales</taxon>
        <taxon>Lactobacillaceae</taxon>
        <taxon>Lactobacillus</taxon>
    </lineage>
</organism>
<dbReference type="EC" id="2.1.1.182" evidence="8"/>
<feature type="binding site" evidence="8 9">
    <location>
        <position position="58"/>
    </location>
    <ligand>
        <name>S-adenosyl-L-methionine</name>
        <dbReference type="ChEBI" id="CHEBI:59789"/>
    </ligand>
</feature>
<dbReference type="SMART" id="SM00650">
    <property type="entry name" value="rADc"/>
    <property type="match status" value="1"/>
</dbReference>
<dbReference type="GO" id="GO:0052908">
    <property type="term" value="F:16S rRNA (adenine(1518)-N(6)/adenine(1519)-N(6))-dimethyltransferase activity"/>
    <property type="evidence" value="ECO:0007669"/>
    <property type="project" value="UniProtKB-EC"/>
</dbReference>
<comment type="subcellular location">
    <subcellularLocation>
        <location evidence="8">Cytoplasm</location>
    </subcellularLocation>
</comment>
<gene>
    <name evidence="8 11" type="primary">rsmA</name>
    <name evidence="8" type="synonym">ksgA</name>
    <name evidence="12" type="ORF">AAC431_05740</name>
    <name evidence="11" type="ORF">F6H94_06525</name>
</gene>
<dbReference type="InterPro" id="IPR020596">
    <property type="entry name" value="rRNA_Ade_Mease_Trfase_CS"/>
</dbReference>
<dbReference type="HAMAP" id="MF_00607">
    <property type="entry name" value="16SrRNA_methyltr_A"/>
    <property type="match status" value="1"/>
</dbReference>
<feature type="binding site" evidence="8 9">
    <location>
        <position position="111"/>
    </location>
    <ligand>
        <name>S-adenosyl-L-methionine</name>
        <dbReference type="ChEBI" id="CHEBI:59789"/>
    </ligand>
</feature>
<evidence type="ECO:0000256" key="2">
    <source>
        <dbReference type="ARBA" id="ARBA00022552"/>
    </source>
</evidence>
<dbReference type="Proteomes" id="UP001385848">
    <property type="component" value="Unassembled WGS sequence"/>
</dbReference>
<dbReference type="FunFam" id="1.10.8.100:FF:000001">
    <property type="entry name" value="Ribosomal RNA small subunit methyltransferase A"/>
    <property type="match status" value="1"/>
</dbReference>
<dbReference type="KEGG" id="lje:BUE77_01490"/>
<evidence type="ECO:0000256" key="8">
    <source>
        <dbReference type="HAMAP-Rule" id="MF_00607"/>
    </source>
</evidence>
<dbReference type="PANTHER" id="PTHR11727">
    <property type="entry name" value="DIMETHYLADENOSINE TRANSFERASE"/>
    <property type="match status" value="1"/>
</dbReference>
<dbReference type="Gene3D" id="3.40.50.150">
    <property type="entry name" value="Vaccinia Virus protein VP39"/>
    <property type="match status" value="1"/>
</dbReference>
<dbReference type="PANTHER" id="PTHR11727:SF7">
    <property type="entry name" value="DIMETHYLADENOSINE TRANSFERASE-RELATED"/>
    <property type="match status" value="1"/>
</dbReference>
<dbReference type="InterPro" id="IPR011530">
    <property type="entry name" value="rRNA_adenine_dimethylase"/>
</dbReference>
<dbReference type="EMBL" id="VYWW01000029">
    <property type="protein sequence ID" value="KAA9321471.1"/>
    <property type="molecule type" value="Genomic_DNA"/>
</dbReference>
<feature type="binding site" evidence="8 9">
    <location>
        <position position="136"/>
    </location>
    <ligand>
        <name>S-adenosyl-L-methionine</name>
        <dbReference type="ChEBI" id="CHEBI:59789"/>
    </ligand>
</feature>
<comment type="catalytic activity">
    <reaction evidence="7">
        <text>adenosine(2085) in 23S rRNA + 2 S-adenosyl-L-methionine = N(6)-dimethyladenosine(2085) in 23S rRNA + 2 S-adenosyl-L-homocysteine + 2 H(+)</text>
        <dbReference type="Rhea" id="RHEA:42784"/>
        <dbReference type="Rhea" id="RHEA-COMP:10237"/>
        <dbReference type="Rhea" id="RHEA-COMP:10238"/>
        <dbReference type="ChEBI" id="CHEBI:15378"/>
        <dbReference type="ChEBI" id="CHEBI:57856"/>
        <dbReference type="ChEBI" id="CHEBI:59789"/>
        <dbReference type="ChEBI" id="CHEBI:74411"/>
        <dbReference type="ChEBI" id="CHEBI:74493"/>
        <dbReference type="EC" id="2.1.1.184"/>
    </reaction>
</comment>
<feature type="binding site" evidence="8 9">
    <location>
        <position position="79"/>
    </location>
    <ligand>
        <name>S-adenosyl-L-methionine</name>
        <dbReference type="ChEBI" id="CHEBI:59789"/>
    </ligand>
</feature>
<sequence>MANNLPICDPIRTKAIMNRYLGFAKKNLGQNFLISLNKINDILDAAEIDGDDQVLEIGPGIGSLTEQMLLRGAKVLAYEIDQDLPEILHNELPQKIGDKYLDDVFKLVMKDILKADFKADIGNFFDLNKPVKVVANLPYYITTPIIFALAKSDLAFESLTLMMQKEVAERLCASSGNKEYGPLTIFVQTQMSVKMAVMVDHTNFNPQPKVDSAVVVLKPLVQKVDVGDTDNFDHVVKMCFSQRRKTLNNNLKSLVKDSEERKKLLQMLDLPEKVRPEELSIDQFIGLAKALKAE</sequence>
<name>A0A5N1IBS2_LACJE</name>
<dbReference type="GO" id="GO:0005829">
    <property type="term" value="C:cytosol"/>
    <property type="evidence" value="ECO:0007669"/>
    <property type="project" value="TreeGrafter"/>
</dbReference>
<evidence type="ECO:0000256" key="1">
    <source>
        <dbReference type="ARBA" id="ARBA00022490"/>
    </source>
</evidence>
<comment type="catalytic activity">
    <reaction evidence="8">
        <text>adenosine(1518)/adenosine(1519) in 16S rRNA + 4 S-adenosyl-L-methionine = N(6)-dimethyladenosine(1518)/N(6)-dimethyladenosine(1519) in 16S rRNA + 4 S-adenosyl-L-homocysteine + 4 H(+)</text>
        <dbReference type="Rhea" id="RHEA:19609"/>
        <dbReference type="Rhea" id="RHEA-COMP:10232"/>
        <dbReference type="Rhea" id="RHEA-COMP:10233"/>
        <dbReference type="ChEBI" id="CHEBI:15378"/>
        <dbReference type="ChEBI" id="CHEBI:57856"/>
        <dbReference type="ChEBI" id="CHEBI:59789"/>
        <dbReference type="ChEBI" id="CHEBI:74411"/>
        <dbReference type="ChEBI" id="CHEBI:74493"/>
        <dbReference type="EC" id="2.1.1.182"/>
    </reaction>
</comment>
<keyword evidence="14" id="KW-1185">Reference proteome</keyword>
<evidence type="ECO:0000256" key="7">
    <source>
        <dbReference type="ARBA" id="ARBA00049167"/>
    </source>
</evidence>
<keyword evidence="4 8" id="KW-0808">Transferase</keyword>
<comment type="similarity">
    <text evidence="8">Belongs to the class I-like SAM-binding methyltransferase superfamily. rRNA adenine N(6)-methyltransferase family. RsmA subfamily.</text>
</comment>
<keyword evidence="1 8" id="KW-0963">Cytoplasm</keyword>
<evidence type="ECO:0000256" key="5">
    <source>
        <dbReference type="ARBA" id="ARBA00022691"/>
    </source>
</evidence>
<dbReference type="OrthoDB" id="9814755at2"/>
<reference evidence="12 14" key="2">
    <citation type="submission" date="2024-04" db="EMBL/GenBank/DDBJ databases">
        <title>Three lactobacilli isolated from voided urine samples from females with type 2 diabetes.</title>
        <authorList>
            <person name="Kula A."/>
            <person name="Stegman N."/>
            <person name="Putonti C."/>
        </authorList>
    </citation>
    <scope>NUCLEOTIDE SEQUENCE [LARGE SCALE GENOMIC DNA]</scope>
    <source>
        <strain evidence="12 14">1855</strain>
    </source>
</reference>
<dbReference type="GeneID" id="31742373"/>
<keyword evidence="2 8" id="KW-0698">rRNA processing</keyword>
<feature type="binding site" evidence="8 9">
    <location>
        <position position="33"/>
    </location>
    <ligand>
        <name>S-adenosyl-L-methionine</name>
        <dbReference type="ChEBI" id="CHEBI:59789"/>
    </ligand>
</feature>
<dbReference type="PROSITE" id="PS51689">
    <property type="entry name" value="SAM_RNA_A_N6_MT"/>
    <property type="match status" value="1"/>
</dbReference>
<dbReference type="AlphaFoldDB" id="A0A5N1IBS2"/>
<keyword evidence="3 8" id="KW-0489">Methyltransferase</keyword>
<comment type="caution">
    <text evidence="11">The sequence shown here is derived from an EMBL/GenBank/DDBJ whole genome shotgun (WGS) entry which is preliminary data.</text>
</comment>
<dbReference type="FunFam" id="3.40.50.150:FF:000023">
    <property type="entry name" value="Ribosomal RNA small subunit methyltransferase A"/>
    <property type="match status" value="1"/>
</dbReference>